<evidence type="ECO:0000256" key="10">
    <source>
        <dbReference type="ARBA" id="ARBA00038367"/>
    </source>
</evidence>
<evidence type="ECO:0000256" key="8">
    <source>
        <dbReference type="ARBA" id="ARBA00023306"/>
    </source>
</evidence>
<dbReference type="PANTHER" id="PTHR43783">
    <property type="entry name" value="UDP-N-ACETYLGLUCOSAMINE 1-CARBOXYVINYLTRANSFERASE"/>
    <property type="match status" value="1"/>
</dbReference>
<comment type="subcellular location">
    <subcellularLocation>
        <location evidence="1">Cytoplasm</location>
    </subcellularLocation>
</comment>
<comment type="similarity">
    <text evidence="10">Belongs to the EPSP synthase family. MurA subfamily.</text>
</comment>
<evidence type="ECO:0000256" key="1">
    <source>
        <dbReference type="ARBA" id="ARBA00004496"/>
    </source>
</evidence>
<comment type="pathway">
    <text evidence="2">Cell wall biogenesis; peptidoglycan biosynthesis.</text>
</comment>
<evidence type="ECO:0000256" key="15">
    <source>
        <dbReference type="ARBA" id="ARBA00047527"/>
    </source>
</evidence>
<evidence type="ECO:0000256" key="3">
    <source>
        <dbReference type="ARBA" id="ARBA00022490"/>
    </source>
</evidence>
<keyword evidence="8" id="KW-0131">Cell cycle</keyword>
<comment type="catalytic activity">
    <reaction evidence="15">
        <text>phosphoenolpyruvate + UDP-N-acetyl-alpha-D-glucosamine = UDP-N-acetyl-3-O-(1-carboxyvinyl)-alpha-D-glucosamine + phosphate</text>
        <dbReference type="Rhea" id="RHEA:18681"/>
        <dbReference type="ChEBI" id="CHEBI:43474"/>
        <dbReference type="ChEBI" id="CHEBI:57705"/>
        <dbReference type="ChEBI" id="CHEBI:58702"/>
        <dbReference type="ChEBI" id="CHEBI:68483"/>
        <dbReference type="EC" id="2.5.1.7"/>
    </reaction>
</comment>
<dbReference type="FunFam" id="3.65.10.10:FF:000002">
    <property type="entry name" value="UDP-N-acetylglucosamine 1-carboxyvinyltransferase"/>
    <property type="match status" value="1"/>
</dbReference>
<evidence type="ECO:0000256" key="6">
    <source>
        <dbReference type="ARBA" id="ARBA00022960"/>
    </source>
</evidence>
<dbReference type="GO" id="GO:0008360">
    <property type="term" value="P:regulation of cell shape"/>
    <property type="evidence" value="ECO:0007669"/>
    <property type="project" value="UniProtKB-KW"/>
</dbReference>
<dbReference type="EMBL" id="CADCXW020000195">
    <property type="protein sequence ID" value="CAD1565528.1"/>
    <property type="molecule type" value="Genomic_DNA"/>
</dbReference>
<evidence type="ECO:0000259" key="16">
    <source>
        <dbReference type="Pfam" id="PF00275"/>
    </source>
</evidence>
<dbReference type="CDD" id="cd01555">
    <property type="entry name" value="UdpNAET"/>
    <property type="match status" value="1"/>
</dbReference>
<evidence type="ECO:0000256" key="12">
    <source>
        <dbReference type="ARBA" id="ARBA00039754"/>
    </source>
</evidence>
<accession>A0A6V7KMH3</accession>
<keyword evidence="3" id="KW-0963">Cytoplasm</keyword>
<dbReference type="GO" id="GO:0071555">
    <property type="term" value="P:cell wall organization"/>
    <property type="evidence" value="ECO:0007669"/>
    <property type="project" value="UniProtKB-KW"/>
</dbReference>
<evidence type="ECO:0000313" key="17">
    <source>
        <dbReference type="EMBL" id="CAD1565528.1"/>
    </source>
</evidence>
<dbReference type="InterPro" id="IPR005750">
    <property type="entry name" value="UDP_GlcNAc_COvinyl_MurA"/>
</dbReference>
<dbReference type="NCBIfam" id="NF006873">
    <property type="entry name" value="PRK09369.1"/>
    <property type="match status" value="1"/>
</dbReference>
<keyword evidence="9" id="KW-0961">Cell wall biogenesis/degradation</keyword>
<keyword evidence="4" id="KW-0132">Cell division</keyword>
<evidence type="ECO:0000256" key="13">
    <source>
        <dbReference type="ARBA" id="ARBA00042443"/>
    </source>
</evidence>
<dbReference type="InterPro" id="IPR001986">
    <property type="entry name" value="Enolpyruvate_Tfrase_dom"/>
</dbReference>
<evidence type="ECO:0000256" key="5">
    <source>
        <dbReference type="ARBA" id="ARBA00022679"/>
    </source>
</evidence>
<dbReference type="InterPro" id="IPR036968">
    <property type="entry name" value="Enolpyruvate_Tfrase_sf"/>
</dbReference>
<evidence type="ECO:0000256" key="4">
    <source>
        <dbReference type="ARBA" id="ARBA00022618"/>
    </source>
</evidence>
<dbReference type="NCBIfam" id="TIGR01072">
    <property type="entry name" value="murA"/>
    <property type="match status" value="1"/>
</dbReference>
<keyword evidence="6" id="KW-0133">Cell shape</keyword>
<organism evidence="17">
    <name type="scientific">Bracon brevicornis</name>
    <dbReference type="NCBI Taxonomy" id="1563983"/>
    <lineage>
        <taxon>Eukaryota</taxon>
        <taxon>Metazoa</taxon>
        <taxon>Ecdysozoa</taxon>
        <taxon>Arthropoda</taxon>
        <taxon>Hexapoda</taxon>
        <taxon>Insecta</taxon>
        <taxon>Pterygota</taxon>
        <taxon>Neoptera</taxon>
        <taxon>Endopterygota</taxon>
        <taxon>Hymenoptera</taxon>
        <taxon>Apocrita</taxon>
        <taxon>Ichneumonoidea</taxon>
        <taxon>Braconidae</taxon>
        <taxon>Braconinae</taxon>
        <taxon>Bracon</taxon>
    </lineage>
</organism>
<keyword evidence="7" id="KW-0573">Peptidoglycan synthesis</keyword>
<evidence type="ECO:0000256" key="9">
    <source>
        <dbReference type="ARBA" id="ARBA00023316"/>
    </source>
</evidence>
<proteinExistence type="inferred from homology"/>
<dbReference type="GO" id="GO:0008760">
    <property type="term" value="F:UDP-N-acetylglucosamine 1-carboxyvinyltransferase activity"/>
    <property type="evidence" value="ECO:0007669"/>
    <property type="project" value="UniProtKB-EC"/>
</dbReference>
<dbReference type="Gene3D" id="3.65.10.10">
    <property type="entry name" value="Enolpyruvate transferase domain"/>
    <property type="match status" value="2"/>
</dbReference>
<evidence type="ECO:0000256" key="14">
    <source>
        <dbReference type="ARBA" id="ARBA00042842"/>
    </source>
</evidence>
<sequence length="421" mass="44649">MDKFRVQGPTRLTGEVTISGAKNAALPILFAALLAEAPVEIQNVPKLRDIDTTMKLLSQLGANVTRNGSVHVDARDVNVFCAPYDLVKTMRASIWALGPLVARFGQGQVSLPGGCAIGARPVDLHITGLGQLGAKIVLEEGYVKATVDGRLQGAHIVMDKVSVGATVTIMTAATLAEGTTIIENAAREPEIVDTAGFLNAMGAKITGPGSDKIVIEGVERLGGGVYRVLPDRIETGTFLVAAAVSRGSIVCRNTRPDTLDAVLAKLRDAGADIEVDEDWISLDMHGKRPKAVTVRTSPHPGFPTDMQAQFSLLNLVAEGTGVITETIFENRFMHVPELIRMGAQAEIESNTVICHGVDTLSGAQVMATDLRASASLVLAGCIAEGTTLVDRIYHIDRGYERIEDKLRGLGANIERVSGNDA</sequence>
<dbReference type="Pfam" id="PF00275">
    <property type="entry name" value="EPSP_synthase"/>
    <property type="match status" value="1"/>
</dbReference>
<dbReference type="EC" id="2.5.1.7" evidence="11"/>
<dbReference type="GO" id="GO:0019277">
    <property type="term" value="P:UDP-N-acetylgalactosamine biosynthetic process"/>
    <property type="evidence" value="ECO:0007669"/>
    <property type="project" value="InterPro"/>
</dbReference>
<dbReference type="HAMAP" id="MF_00111">
    <property type="entry name" value="MurA"/>
    <property type="match status" value="1"/>
</dbReference>
<feature type="domain" description="Enolpyruvate transferase" evidence="16">
    <location>
        <begin position="6"/>
        <end position="406"/>
    </location>
</feature>
<dbReference type="SUPFAM" id="SSF55205">
    <property type="entry name" value="EPT/RTPC-like"/>
    <property type="match status" value="1"/>
</dbReference>
<dbReference type="InterPro" id="IPR013792">
    <property type="entry name" value="RNA3'P_cycl/enolpyr_Trfase_a/b"/>
</dbReference>
<dbReference type="PANTHER" id="PTHR43783:SF1">
    <property type="entry name" value="UDP-N-ACETYLGLUCOSAMINE 1-CARBOXYVINYLTRANSFERASE"/>
    <property type="match status" value="1"/>
</dbReference>
<evidence type="ECO:0000256" key="7">
    <source>
        <dbReference type="ARBA" id="ARBA00022984"/>
    </source>
</evidence>
<keyword evidence="5" id="KW-0808">Transferase</keyword>
<dbReference type="AlphaFoldDB" id="A0A6V7KMH3"/>
<dbReference type="GO" id="GO:0005737">
    <property type="term" value="C:cytoplasm"/>
    <property type="evidence" value="ECO:0007669"/>
    <property type="project" value="UniProtKB-SubCell"/>
</dbReference>
<dbReference type="InterPro" id="IPR050068">
    <property type="entry name" value="MurA_subfamily"/>
</dbReference>
<dbReference type="GO" id="GO:0051301">
    <property type="term" value="P:cell division"/>
    <property type="evidence" value="ECO:0007669"/>
    <property type="project" value="UniProtKB-KW"/>
</dbReference>
<name>A0A6V7KMH3_9HYME</name>
<reference evidence="17" key="1">
    <citation type="submission" date="2020-07" db="EMBL/GenBank/DDBJ databases">
        <authorList>
            <person name="Ferguson B K."/>
        </authorList>
    </citation>
    <scope>NUCLEOTIDE SEQUENCE</scope>
    <source>
        <strain evidence="17">L06</strain>
    </source>
</reference>
<gene>
    <name evidence="17" type="ORF">BBRV_LOCUS84090</name>
</gene>
<protein>
    <recommendedName>
        <fullName evidence="12">UDP-N-acetylglucosamine 1-carboxyvinyltransferase</fullName>
        <ecNumber evidence="11">2.5.1.7</ecNumber>
    </recommendedName>
    <alternativeName>
        <fullName evidence="13">Enoylpyruvate transferase</fullName>
    </alternativeName>
    <alternativeName>
        <fullName evidence="14">UDP-N-acetylglucosamine enolpyruvyl transferase</fullName>
    </alternativeName>
</protein>
<evidence type="ECO:0000256" key="11">
    <source>
        <dbReference type="ARBA" id="ARBA00039108"/>
    </source>
</evidence>
<evidence type="ECO:0000256" key="2">
    <source>
        <dbReference type="ARBA" id="ARBA00004752"/>
    </source>
</evidence>